<comment type="caution">
    <text evidence="1">The sequence shown here is derived from an EMBL/GenBank/DDBJ whole genome shotgun (WGS) entry which is preliminary data.</text>
</comment>
<gene>
    <name evidence="1" type="ORF">PQR66_30240</name>
</gene>
<dbReference type="Proteomes" id="UP001629249">
    <property type="component" value="Unassembled WGS sequence"/>
</dbReference>
<evidence type="ECO:0008006" key="3">
    <source>
        <dbReference type="Google" id="ProtNLM"/>
    </source>
</evidence>
<proteinExistence type="predicted"/>
<dbReference type="RefSeq" id="WP_408332224.1">
    <property type="nucleotide sequence ID" value="NZ_JAQQFH010000027.1"/>
</dbReference>
<name>A0ABW8ZWW6_9BURK</name>
<dbReference type="EMBL" id="JAQQFN010000027">
    <property type="protein sequence ID" value="MFL9887350.1"/>
    <property type="molecule type" value="Genomic_DNA"/>
</dbReference>
<evidence type="ECO:0000313" key="1">
    <source>
        <dbReference type="EMBL" id="MFL9887350.1"/>
    </source>
</evidence>
<evidence type="ECO:0000313" key="2">
    <source>
        <dbReference type="Proteomes" id="UP001629249"/>
    </source>
</evidence>
<organism evidence="1 2">
    <name type="scientific">Paraburkholderia agricolaris</name>
    <dbReference type="NCBI Taxonomy" id="2152888"/>
    <lineage>
        <taxon>Bacteria</taxon>
        <taxon>Pseudomonadati</taxon>
        <taxon>Pseudomonadota</taxon>
        <taxon>Betaproteobacteria</taxon>
        <taxon>Burkholderiales</taxon>
        <taxon>Burkholderiaceae</taxon>
        <taxon>Paraburkholderia</taxon>
    </lineage>
</organism>
<accession>A0ABW8ZWW6</accession>
<keyword evidence="2" id="KW-1185">Reference proteome</keyword>
<reference evidence="1 2" key="1">
    <citation type="journal article" date="2024" name="Chem. Sci.">
        <title>Discovery of megapolipeptins by genome mining of a Burkholderiales bacteria collection.</title>
        <authorList>
            <person name="Paulo B.S."/>
            <person name="Recchia M.J.J."/>
            <person name="Lee S."/>
            <person name="Fergusson C.H."/>
            <person name="Romanowski S.B."/>
            <person name="Hernandez A."/>
            <person name="Krull N."/>
            <person name="Liu D.Y."/>
            <person name="Cavanagh H."/>
            <person name="Bos A."/>
            <person name="Gray C.A."/>
            <person name="Murphy B.T."/>
            <person name="Linington R.G."/>
            <person name="Eustaquio A.S."/>
        </authorList>
    </citation>
    <scope>NUCLEOTIDE SEQUENCE [LARGE SCALE GENOMIC DNA]</scope>
    <source>
        <strain evidence="1 2">RL16-012-BIC-B</strain>
    </source>
</reference>
<sequence>MPDRLAPDIAQPRLALSLIHRRDRVLDGTAEYFIDCLKSKALPD</sequence>
<protein>
    <recommendedName>
        <fullName evidence="3">LysR family transcriptional regulator</fullName>
    </recommendedName>
</protein>